<keyword evidence="6" id="KW-1185">Reference proteome</keyword>
<gene>
    <name evidence="5" type="ORF">OSCT_0345</name>
</gene>
<evidence type="ECO:0000256" key="3">
    <source>
        <dbReference type="ARBA" id="ARBA00022729"/>
    </source>
</evidence>
<dbReference type="GO" id="GO:0042597">
    <property type="term" value="C:periplasmic space"/>
    <property type="evidence" value="ECO:0007669"/>
    <property type="project" value="UniProtKB-ARBA"/>
</dbReference>
<evidence type="ECO:0000259" key="4">
    <source>
        <dbReference type="Pfam" id="PF00496"/>
    </source>
</evidence>
<dbReference type="HOGENOM" id="CLU_017028_8_6_0"/>
<evidence type="ECO:0000256" key="2">
    <source>
        <dbReference type="ARBA" id="ARBA00022448"/>
    </source>
</evidence>
<evidence type="ECO:0000256" key="1">
    <source>
        <dbReference type="ARBA" id="ARBA00005695"/>
    </source>
</evidence>
<dbReference type="AlphaFoldDB" id="E1IAJ4"/>
<comment type="similarity">
    <text evidence="1">Belongs to the bacterial solute-binding protein 5 family.</text>
</comment>
<dbReference type="GO" id="GO:0015833">
    <property type="term" value="P:peptide transport"/>
    <property type="evidence" value="ECO:0007669"/>
    <property type="project" value="TreeGrafter"/>
</dbReference>
<dbReference type="SUPFAM" id="SSF53850">
    <property type="entry name" value="Periplasmic binding protein-like II"/>
    <property type="match status" value="1"/>
</dbReference>
<dbReference type="InterPro" id="IPR039424">
    <property type="entry name" value="SBP_5"/>
</dbReference>
<reference evidence="5 6" key="1">
    <citation type="journal article" date="2011" name="J. Bacteriol.">
        <title>Draft genome sequence of the anoxygenic filamentous phototrophic bacterium Oscillochloris trichoides subsp. DG-6.</title>
        <authorList>
            <person name="Kuznetsov B.B."/>
            <person name="Ivanovsky R.N."/>
            <person name="Keppen O.I."/>
            <person name="Sukhacheva M.V."/>
            <person name="Bumazhkin B.K."/>
            <person name="Patutina E.O."/>
            <person name="Beletsky A.V."/>
            <person name="Mardanov A.V."/>
            <person name="Baslerov R.V."/>
            <person name="Panteleeva A.N."/>
            <person name="Kolganova T.V."/>
            <person name="Ravin N.V."/>
            <person name="Skryabin K.G."/>
        </authorList>
    </citation>
    <scope>NUCLEOTIDE SEQUENCE [LARGE SCALE GENOMIC DNA]</scope>
    <source>
        <strain evidence="5 6">DG-6</strain>
    </source>
</reference>
<sequence>MARRIRWQIVIAALSILIVSGLLGRLALRNTVVANPLSGGSYREVLLGAPIQPIPILNDPRTDPVGRDLGTLLFDGLMRIGADGLPEPGLAAGYEVDPEGLVYTFRLRQGVTWHDGTALTADDVVFTLRALQSLAQPGEPALAKIWQDVLVDRVDDLTVRCTLPAPMAAFLSVARVPILPAHLLAGTPPEAWANTGYATTLVGTGPFSLRELRTDGAVLVANPNYYAGRPYLDSLELRFTGSLEAARAALTRADASAYGERVDASPDPAQSLAQANLADRLRRNLVPLDGYTQLTFNLRTTPLDNLTFRQALAHGLSRNTLIQQVMAGMAQPINTPILPGSWAYNPEIAWYRDDKATASKILGELGYTPGADGMLQRDGEPLRLDLIVDAEPSRRAAADEVVRQWAEIGVAVQVEEVSSAELQRRLAEHAFTLAIHSWSRLGPDPDVYTFWHSLEAFNYAGLADPEIDSLLESAHDEREIGARSADYATFQRRWIELAPSILLYQPIYVFVSEQNLGGVGMAEPESASSQILFGTEDRYRTVSRWFINSYREIQGDLR</sequence>
<proteinExistence type="inferred from homology"/>
<dbReference type="Gene3D" id="3.40.190.10">
    <property type="entry name" value="Periplasmic binding protein-like II"/>
    <property type="match status" value="1"/>
</dbReference>
<dbReference type="OrthoDB" id="9796817at2"/>
<dbReference type="PANTHER" id="PTHR30290:SF9">
    <property type="entry name" value="OLIGOPEPTIDE-BINDING PROTEIN APPA"/>
    <property type="match status" value="1"/>
</dbReference>
<dbReference type="STRING" id="765420.OSCT_0345"/>
<dbReference type="Gene3D" id="3.90.76.10">
    <property type="entry name" value="Dipeptide-binding Protein, Domain 1"/>
    <property type="match status" value="1"/>
</dbReference>
<keyword evidence="2" id="KW-0813">Transport</keyword>
<dbReference type="EMBL" id="ADVR01000005">
    <property type="protein sequence ID" value="EFO81768.1"/>
    <property type="molecule type" value="Genomic_DNA"/>
</dbReference>
<evidence type="ECO:0000313" key="5">
    <source>
        <dbReference type="EMBL" id="EFO81768.1"/>
    </source>
</evidence>
<evidence type="ECO:0000313" key="6">
    <source>
        <dbReference type="Proteomes" id="UP000054010"/>
    </source>
</evidence>
<dbReference type="Pfam" id="PF00496">
    <property type="entry name" value="SBP_bac_5"/>
    <property type="match status" value="1"/>
</dbReference>
<keyword evidence="3" id="KW-0732">Signal</keyword>
<dbReference type="PANTHER" id="PTHR30290">
    <property type="entry name" value="PERIPLASMIC BINDING COMPONENT OF ABC TRANSPORTER"/>
    <property type="match status" value="1"/>
</dbReference>
<organism evidence="5 6">
    <name type="scientific">Oscillochloris trichoides DG-6</name>
    <dbReference type="NCBI Taxonomy" id="765420"/>
    <lineage>
        <taxon>Bacteria</taxon>
        <taxon>Bacillati</taxon>
        <taxon>Chloroflexota</taxon>
        <taxon>Chloroflexia</taxon>
        <taxon>Chloroflexales</taxon>
        <taxon>Chloroflexineae</taxon>
        <taxon>Oscillochloridaceae</taxon>
        <taxon>Oscillochloris</taxon>
    </lineage>
</organism>
<dbReference type="PIRSF" id="PIRSF002741">
    <property type="entry name" value="MppA"/>
    <property type="match status" value="1"/>
</dbReference>
<dbReference type="GO" id="GO:0043190">
    <property type="term" value="C:ATP-binding cassette (ABC) transporter complex"/>
    <property type="evidence" value="ECO:0007669"/>
    <property type="project" value="InterPro"/>
</dbReference>
<protein>
    <submittedName>
        <fullName evidence="5">Extracellular solute-binding protein family 5</fullName>
    </submittedName>
</protein>
<dbReference type="eggNOG" id="COG0747">
    <property type="taxonomic scope" value="Bacteria"/>
</dbReference>
<dbReference type="InterPro" id="IPR030678">
    <property type="entry name" value="Peptide/Ni-bd"/>
</dbReference>
<dbReference type="CDD" id="cd08513">
    <property type="entry name" value="PBP2_thermophilic_Hb8_like"/>
    <property type="match status" value="1"/>
</dbReference>
<name>E1IAJ4_9CHLR</name>
<dbReference type="Gene3D" id="3.10.105.10">
    <property type="entry name" value="Dipeptide-binding Protein, Domain 3"/>
    <property type="match status" value="1"/>
</dbReference>
<dbReference type="Proteomes" id="UP000054010">
    <property type="component" value="Unassembled WGS sequence"/>
</dbReference>
<feature type="domain" description="Solute-binding protein family 5" evidence="4">
    <location>
        <begin position="86"/>
        <end position="451"/>
    </location>
</feature>
<comment type="caution">
    <text evidence="5">The sequence shown here is derived from an EMBL/GenBank/DDBJ whole genome shotgun (WGS) entry which is preliminary data.</text>
</comment>
<dbReference type="GO" id="GO:1904680">
    <property type="term" value="F:peptide transmembrane transporter activity"/>
    <property type="evidence" value="ECO:0007669"/>
    <property type="project" value="TreeGrafter"/>
</dbReference>
<accession>E1IAJ4</accession>
<dbReference type="InterPro" id="IPR000914">
    <property type="entry name" value="SBP_5_dom"/>
</dbReference>